<sequence length="128" mass="14776">MFRILLAEQRLTLSKYLKCKQGFMHNLDFKPHGLNLRKRLGKRIWMKAFEMCQVLMPENSLSHRTGHETPCCWVGQPFSLGLVSSASLSLPFFLLGEVTLRLRRCWFRGSLAVIVVPLFLSLKSYFVG</sequence>
<organism evidence="2 3">
    <name type="scientific">Xenoophorus captivus</name>
    <dbReference type="NCBI Taxonomy" id="1517983"/>
    <lineage>
        <taxon>Eukaryota</taxon>
        <taxon>Metazoa</taxon>
        <taxon>Chordata</taxon>
        <taxon>Craniata</taxon>
        <taxon>Vertebrata</taxon>
        <taxon>Euteleostomi</taxon>
        <taxon>Actinopterygii</taxon>
        <taxon>Neopterygii</taxon>
        <taxon>Teleostei</taxon>
        <taxon>Neoteleostei</taxon>
        <taxon>Acanthomorphata</taxon>
        <taxon>Ovalentaria</taxon>
        <taxon>Atherinomorphae</taxon>
        <taxon>Cyprinodontiformes</taxon>
        <taxon>Goodeidae</taxon>
        <taxon>Xenoophorus</taxon>
    </lineage>
</organism>
<accession>A0ABV0RIW6</accession>
<evidence type="ECO:0000256" key="1">
    <source>
        <dbReference type="SAM" id="Phobius"/>
    </source>
</evidence>
<keyword evidence="1" id="KW-0812">Transmembrane</keyword>
<comment type="caution">
    <text evidence="2">The sequence shown here is derived from an EMBL/GenBank/DDBJ whole genome shotgun (WGS) entry which is preliminary data.</text>
</comment>
<feature type="transmembrane region" description="Helical" evidence="1">
    <location>
        <begin position="106"/>
        <end position="126"/>
    </location>
</feature>
<name>A0ABV0RIW6_9TELE</name>
<evidence type="ECO:0000313" key="2">
    <source>
        <dbReference type="EMBL" id="MEQ2208097.1"/>
    </source>
</evidence>
<dbReference type="EMBL" id="JAHRIN010048141">
    <property type="protein sequence ID" value="MEQ2208097.1"/>
    <property type="molecule type" value="Genomic_DNA"/>
</dbReference>
<proteinExistence type="predicted"/>
<keyword evidence="3" id="KW-1185">Reference proteome</keyword>
<reference evidence="2 3" key="1">
    <citation type="submission" date="2021-06" db="EMBL/GenBank/DDBJ databases">
        <authorList>
            <person name="Palmer J.M."/>
        </authorList>
    </citation>
    <scope>NUCLEOTIDE SEQUENCE [LARGE SCALE GENOMIC DNA]</scope>
    <source>
        <strain evidence="2 3">XC_2019</strain>
        <tissue evidence="2">Muscle</tissue>
    </source>
</reference>
<gene>
    <name evidence="2" type="ORF">XENOCAPTIV_025408</name>
</gene>
<protein>
    <submittedName>
        <fullName evidence="2">Uncharacterized protein</fullName>
    </submittedName>
</protein>
<keyword evidence="1" id="KW-0472">Membrane</keyword>
<dbReference type="Proteomes" id="UP001434883">
    <property type="component" value="Unassembled WGS sequence"/>
</dbReference>
<evidence type="ECO:0000313" key="3">
    <source>
        <dbReference type="Proteomes" id="UP001434883"/>
    </source>
</evidence>
<keyword evidence="1" id="KW-1133">Transmembrane helix</keyword>